<feature type="coiled-coil region" evidence="6">
    <location>
        <begin position="642"/>
        <end position="669"/>
    </location>
</feature>
<keyword evidence="9" id="KW-1185">Reference proteome</keyword>
<evidence type="ECO:0000256" key="1">
    <source>
        <dbReference type="ARBA" id="ARBA00004141"/>
    </source>
</evidence>
<evidence type="ECO:0000256" key="7">
    <source>
        <dbReference type="SAM" id="MobiDB-lite"/>
    </source>
</evidence>
<feature type="compositionally biased region" description="Polar residues" evidence="7">
    <location>
        <begin position="73"/>
        <end position="95"/>
    </location>
</feature>
<name>A0AAN6TJL3_9PEZI</name>
<dbReference type="InterPro" id="IPR007941">
    <property type="entry name" value="DUF726"/>
</dbReference>
<dbReference type="GO" id="GO:0016020">
    <property type="term" value="C:membrane"/>
    <property type="evidence" value="ECO:0007669"/>
    <property type="project" value="UniProtKB-SubCell"/>
</dbReference>
<sequence length="694" mass="75641">MQKHVTQLCDSDRIDDDSAQPSRIALWSKLPPRLEDLSLSNPDNLSNGAQKRGNHKENVKLSRSKKAGRAAGKSNTVHDPSHATSLDPSPATSEETGVGSGLQELKKEAMQHYKKWQAAVQKRIADISVKKIGDAQASQSQLSGAKRDAGSHRKNKSSALRVPASAASTVETDTVFEQLYPPTPTTLSSLPTEKRCLLLHALLLLLLSLESYGALTRVLLLNIASSLHLPLRLLAEDEVRVAGGLSSIAKDIPPEALTQKRTEDGKPARRWKASIAAGAVTGAAGSLAEPLVAAGIGTVPGGMGLSGTAASGLLGVMAENGVVVGVMFGMYGSRSTGKMMEHHLKDVADFAFIPLRGSIDRDSEMGKVTSATRRLRVTLGISGWLTSREESAKPWRFLGQDSEVYTVRWELDALTKLGNSFETLLRSAAWSTAKKEIIARTSELRSRHPRHTANRANQRGPVVTSLSEARWPTSLVRISKIIDNNWNNGMVRADKLGAALAEVIISRQQGERGVSLIGYSLGARAIYACLMALAEKRAFGLVENAVMMGTPAPSDPTVWCVMKMVVSGRLVNVYSENDYLLGFLSRTSSIEFGIAGLQRVTGVDGVENVDVTAKISIHTRYQYLAGTILRHIGWENIDSDQIARDESDMSCYEDRNRKIEQRREALELGKFTVEEGRKEHEQGIIRTRMRKKKK</sequence>
<feature type="region of interest" description="Disordered" evidence="7">
    <location>
        <begin position="1"/>
        <end position="100"/>
    </location>
</feature>
<evidence type="ECO:0000256" key="6">
    <source>
        <dbReference type="SAM" id="Coils"/>
    </source>
</evidence>
<comment type="subcellular location">
    <subcellularLocation>
        <location evidence="1">Membrane</location>
        <topology evidence="1">Multi-pass membrane protein</topology>
    </subcellularLocation>
</comment>
<dbReference type="EMBL" id="MU853334">
    <property type="protein sequence ID" value="KAK4115590.1"/>
    <property type="molecule type" value="Genomic_DNA"/>
</dbReference>
<keyword evidence="5" id="KW-0472">Membrane</keyword>
<feature type="region of interest" description="Disordered" evidence="7">
    <location>
        <begin position="136"/>
        <end position="164"/>
    </location>
</feature>
<dbReference type="InterPro" id="IPR029058">
    <property type="entry name" value="AB_hydrolase_fold"/>
</dbReference>
<keyword evidence="3" id="KW-0812">Transmembrane</keyword>
<proteinExistence type="inferred from homology"/>
<organism evidence="8 9">
    <name type="scientific">Canariomyces notabilis</name>
    <dbReference type="NCBI Taxonomy" id="2074819"/>
    <lineage>
        <taxon>Eukaryota</taxon>
        <taxon>Fungi</taxon>
        <taxon>Dikarya</taxon>
        <taxon>Ascomycota</taxon>
        <taxon>Pezizomycotina</taxon>
        <taxon>Sordariomycetes</taxon>
        <taxon>Sordariomycetidae</taxon>
        <taxon>Sordariales</taxon>
        <taxon>Chaetomiaceae</taxon>
        <taxon>Canariomyces</taxon>
    </lineage>
</organism>
<feature type="compositionally biased region" description="Polar residues" evidence="7">
    <location>
        <begin position="38"/>
        <end position="49"/>
    </location>
</feature>
<keyword evidence="6" id="KW-0175">Coiled coil</keyword>
<dbReference type="PANTHER" id="PTHR17920">
    <property type="entry name" value="TRANSMEMBRANE AND COILED-COIL DOMAIN-CONTAINING PROTEIN 4 TMCO4"/>
    <property type="match status" value="1"/>
</dbReference>
<evidence type="ECO:0000256" key="5">
    <source>
        <dbReference type="ARBA" id="ARBA00023136"/>
    </source>
</evidence>
<keyword evidence="4" id="KW-1133">Transmembrane helix</keyword>
<dbReference type="AlphaFoldDB" id="A0AAN6TJL3"/>
<evidence type="ECO:0000256" key="4">
    <source>
        <dbReference type="ARBA" id="ARBA00022989"/>
    </source>
</evidence>
<feature type="region of interest" description="Disordered" evidence="7">
    <location>
        <begin position="443"/>
        <end position="463"/>
    </location>
</feature>
<reference evidence="8" key="1">
    <citation type="journal article" date="2023" name="Mol. Phylogenet. Evol.">
        <title>Genome-scale phylogeny and comparative genomics of the fungal order Sordariales.</title>
        <authorList>
            <person name="Hensen N."/>
            <person name="Bonometti L."/>
            <person name="Westerberg I."/>
            <person name="Brannstrom I.O."/>
            <person name="Guillou S."/>
            <person name="Cros-Aarteil S."/>
            <person name="Calhoun S."/>
            <person name="Haridas S."/>
            <person name="Kuo A."/>
            <person name="Mondo S."/>
            <person name="Pangilinan J."/>
            <person name="Riley R."/>
            <person name="LaButti K."/>
            <person name="Andreopoulos B."/>
            <person name="Lipzen A."/>
            <person name="Chen C."/>
            <person name="Yan M."/>
            <person name="Daum C."/>
            <person name="Ng V."/>
            <person name="Clum A."/>
            <person name="Steindorff A."/>
            <person name="Ohm R.A."/>
            <person name="Martin F."/>
            <person name="Silar P."/>
            <person name="Natvig D.O."/>
            <person name="Lalanne C."/>
            <person name="Gautier V."/>
            <person name="Ament-Velasquez S.L."/>
            <person name="Kruys A."/>
            <person name="Hutchinson M.I."/>
            <person name="Powell A.J."/>
            <person name="Barry K."/>
            <person name="Miller A.N."/>
            <person name="Grigoriev I.V."/>
            <person name="Debuchy R."/>
            <person name="Gladieux P."/>
            <person name="Hiltunen Thoren M."/>
            <person name="Johannesson H."/>
        </authorList>
    </citation>
    <scope>NUCLEOTIDE SEQUENCE</scope>
    <source>
        <strain evidence="8">CBS 508.74</strain>
    </source>
</reference>
<evidence type="ECO:0000256" key="3">
    <source>
        <dbReference type="ARBA" id="ARBA00022692"/>
    </source>
</evidence>
<comment type="caution">
    <text evidence="8">The sequence shown here is derived from an EMBL/GenBank/DDBJ whole genome shotgun (WGS) entry which is preliminary data.</text>
</comment>
<evidence type="ECO:0000313" key="9">
    <source>
        <dbReference type="Proteomes" id="UP001302812"/>
    </source>
</evidence>
<evidence type="ECO:0000313" key="8">
    <source>
        <dbReference type="EMBL" id="KAK4115590.1"/>
    </source>
</evidence>
<dbReference type="Proteomes" id="UP001302812">
    <property type="component" value="Unassembled WGS sequence"/>
</dbReference>
<dbReference type="RefSeq" id="XP_064673160.1">
    <property type="nucleotide sequence ID" value="XM_064812930.1"/>
</dbReference>
<evidence type="ECO:0000256" key="2">
    <source>
        <dbReference type="ARBA" id="ARBA00009824"/>
    </source>
</evidence>
<dbReference type="PANTHER" id="PTHR17920:SF22">
    <property type="entry name" value="DUF726 DOMAIN PROTEIN (AFU_ORTHOLOGUE AFUA_2G12860)"/>
    <property type="match status" value="1"/>
</dbReference>
<accession>A0AAN6TJL3</accession>
<dbReference type="SUPFAM" id="SSF53474">
    <property type="entry name" value="alpha/beta-Hydrolases"/>
    <property type="match status" value="1"/>
</dbReference>
<protein>
    <submittedName>
        <fullName evidence="8">DUF726-domain-containing protein</fullName>
    </submittedName>
</protein>
<dbReference type="GeneID" id="89937055"/>
<comment type="similarity">
    <text evidence="2">Belongs to the TMCO4 family.</text>
</comment>
<gene>
    <name evidence="8" type="ORF">N656DRAFT_746770</name>
</gene>
<reference evidence="8" key="2">
    <citation type="submission" date="2023-05" db="EMBL/GenBank/DDBJ databases">
        <authorList>
            <consortium name="Lawrence Berkeley National Laboratory"/>
            <person name="Steindorff A."/>
            <person name="Hensen N."/>
            <person name="Bonometti L."/>
            <person name="Westerberg I."/>
            <person name="Brannstrom I.O."/>
            <person name="Guillou S."/>
            <person name="Cros-Aarteil S."/>
            <person name="Calhoun S."/>
            <person name="Haridas S."/>
            <person name="Kuo A."/>
            <person name="Mondo S."/>
            <person name="Pangilinan J."/>
            <person name="Riley R."/>
            <person name="Labutti K."/>
            <person name="Andreopoulos B."/>
            <person name="Lipzen A."/>
            <person name="Chen C."/>
            <person name="Yanf M."/>
            <person name="Daum C."/>
            <person name="Ng V."/>
            <person name="Clum A."/>
            <person name="Ohm R."/>
            <person name="Martin F."/>
            <person name="Silar P."/>
            <person name="Natvig D."/>
            <person name="Lalanne C."/>
            <person name="Gautier V."/>
            <person name="Ament-Velasquez S.L."/>
            <person name="Kruys A."/>
            <person name="Hutchinson M.I."/>
            <person name="Powell A.J."/>
            <person name="Barry K."/>
            <person name="Miller A.N."/>
            <person name="Grigoriev I.V."/>
            <person name="Debuchy R."/>
            <person name="Gladieux P."/>
            <person name="Thoren M.H."/>
            <person name="Johannesson H."/>
        </authorList>
    </citation>
    <scope>NUCLEOTIDE SEQUENCE</scope>
    <source>
        <strain evidence="8">CBS 508.74</strain>
    </source>
</reference>
<dbReference type="Pfam" id="PF05277">
    <property type="entry name" value="DUF726"/>
    <property type="match status" value="1"/>
</dbReference>